<name>A0ABS6JXM9_9BACI</name>
<gene>
    <name evidence="2" type="ORF">KS407_18205</name>
</gene>
<feature type="transmembrane region" description="Helical" evidence="1">
    <location>
        <begin position="12"/>
        <end position="30"/>
    </location>
</feature>
<organism evidence="2 3">
    <name type="scientific">Evansella alkalicola</name>
    <dbReference type="NCBI Taxonomy" id="745819"/>
    <lineage>
        <taxon>Bacteria</taxon>
        <taxon>Bacillati</taxon>
        <taxon>Bacillota</taxon>
        <taxon>Bacilli</taxon>
        <taxon>Bacillales</taxon>
        <taxon>Bacillaceae</taxon>
        <taxon>Evansella</taxon>
    </lineage>
</organism>
<keyword evidence="1" id="KW-1133">Transmembrane helix</keyword>
<feature type="transmembrane region" description="Helical" evidence="1">
    <location>
        <begin position="103"/>
        <end position="120"/>
    </location>
</feature>
<dbReference type="Proteomes" id="UP000790580">
    <property type="component" value="Unassembled WGS sequence"/>
</dbReference>
<evidence type="ECO:0000313" key="2">
    <source>
        <dbReference type="EMBL" id="MBU9723354.1"/>
    </source>
</evidence>
<proteinExistence type="predicted"/>
<keyword evidence="1" id="KW-0472">Membrane</keyword>
<feature type="transmembrane region" description="Helical" evidence="1">
    <location>
        <begin position="204"/>
        <end position="222"/>
    </location>
</feature>
<protein>
    <submittedName>
        <fullName evidence="2">Uncharacterized protein</fullName>
    </submittedName>
</protein>
<dbReference type="RefSeq" id="WP_088074512.1">
    <property type="nucleotide sequence ID" value="NZ_JAHQCR010000075.1"/>
</dbReference>
<feature type="transmembrane region" description="Helical" evidence="1">
    <location>
        <begin position="228"/>
        <end position="249"/>
    </location>
</feature>
<sequence>MGKKYKLLNKNSTPFLVLAVAHIVAVVILLRRSNQGEVWTLLLTNIGLTYLFELPTLNLFHGYRYKPRLFKQSIFDTILGAIYSQAVYVPITGTILSILKKNWIWKLSMAIIYYFIEVLFKRIHIYKVFWYKSSFTPVLIFLFFHISDWVAKALIQNKAWALKLAHYFSIEVVWITFMYVFGVFRKIRFGRKYYHTWTEHFQLAPWYSLVLSYTALVTSRWAKHRWLYPSFMIIIHMVIDKVLMSMGILKSRFKAFYVKSLWYLCLPITSRLLYKLIYHYRRRDYASMEA</sequence>
<feature type="transmembrane region" description="Helical" evidence="1">
    <location>
        <begin position="129"/>
        <end position="146"/>
    </location>
</feature>
<feature type="transmembrane region" description="Helical" evidence="1">
    <location>
        <begin position="73"/>
        <end position="91"/>
    </location>
</feature>
<evidence type="ECO:0000256" key="1">
    <source>
        <dbReference type="SAM" id="Phobius"/>
    </source>
</evidence>
<keyword evidence="1" id="KW-0812">Transmembrane</keyword>
<feature type="transmembrane region" description="Helical" evidence="1">
    <location>
        <begin position="166"/>
        <end position="184"/>
    </location>
</feature>
<evidence type="ECO:0000313" key="3">
    <source>
        <dbReference type="Proteomes" id="UP000790580"/>
    </source>
</evidence>
<keyword evidence="3" id="KW-1185">Reference proteome</keyword>
<feature type="transmembrane region" description="Helical" evidence="1">
    <location>
        <begin position="42"/>
        <end position="61"/>
    </location>
</feature>
<comment type="caution">
    <text evidence="2">The sequence shown here is derived from an EMBL/GenBank/DDBJ whole genome shotgun (WGS) entry which is preliminary data.</text>
</comment>
<reference evidence="2 3" key="1">
    <citation type="submission" date="2021-06" db="EMBL/GenBank/DDBJ databases">
        <title>Bacillus sp. RD4P76, an endophyte from a halophyte.</title>
        <authorList>
            <person name="Sun J.-Q."/>
        </authorList>
    </citation>
    <scope>NUCLEOTIDE SEQUENCE [LARGE SCALE GENOMIC DNA]</scope>
    <source>
        <strain evidence="2 3">JCM 17098</strain>
    </source>
</reference>
<accession>A0ABS6JXM9</accession>
<dbReference type="EMBL" id="JAHQCR010000075">
    <property type="protein sequence ID" value="MBU9723354.1"/>
    <property type="molecule type" value="Genomic_DNA"/>
</dbReference>